<dbReference type="GO" id="GO:0006412">
    <property type="term" value="P:translation"/>
    <property type="evidence" value="ECO:0007669"/>
    <property type="project" value="InterPro"/>
</dbReference>
<gene>
    <name evidence="5" type="ORF">ES319_1Z163000v1</name>
</gene>
<evidence type="ECO:0000256" key="4">
    <source>
        <dbReference type="SAM" id="Phobius"/>
    </source>
</evidence>
<dbReference type="CDD" id="cd00432">
    <property type="entry name" value="Ribosomal_L18_L5e"/>
    <property type="match status" value="1"/>
</dbReference>
<dbReference type="Pfam" id="PF00861">
    <property type="entry name" value="Ribosomal_L18p"/>
    <property type="match status" value="1"/>
</dbReference>
<keyword evidence="4" id="KW-0812">Transmembrane</keyword>
<comment type="similarity">
    <text evidence="1">Belongs to the universal ribosomal protein uL18 family.</text>
</comment>
<evidence type="ECO:0000256" key="2">
    <source>
        <dbReference type="ARBA" id="ARBA00022980"/>
    </source>
</evidence>
<sequence>MLMTSIGRKVPRTRMITEKVKIRSLCIRKMIQKKAKGSRSQMLDYLKMLKMEVFRNIPDKVEVCSAEKKVRTPTFNQLTGPYHEPFCLDIYISKASVRACIIHRATSKVVAVAHSISKDMKIDLGSTRNASACAAVGLILAQRALDDDIHDVIYTPRKGDKLEGKLQIVLESIIDNGVNVKVNLNKEDPRKQCRYLPLKCIYLAVLIIYWLCFRFAF</sequence>
<evidence type="ECO:0000256" key="3">
    <source>
        <dbReference type="ARBA" id="ARBA00023274"/>
    </source>
</evidence>
<reference evidence="6" key="1">
    <citation type="journal article" date="2020" name="Nat. Genet.">
        <title>Genomic diversifications of five Gossypium allopolyploid species and their impact on cotton improvement.</title>
        <authorList>
            <person name="Chen Z.J."/>
            <person name="Sreedasyam A."/>
            <person name="Ando A."/>
            <person name="Song Q."/>
            <person name="De Santiago L.M."/>
            <person name="Hulse-Kemp A.M."/>
            <person name="Ding M."/>
            <person name="Ye W."/>
            <person name="Kirkbride R.C."/>
            <person name="Jenkins J."/>
            <person name="Plott C."/>
            <person name="Lovell J."/>
            <person name="Lin Y.M."/>
            <person name="Vaughn R."/>
            <person name="Liu B."/>
            <person name="Simpson S."/>
            <person name="Scheffler B.E."/>
            <person name="Wen L."/>
            <person name="Saski C.A."/>
            <person name="Grover C.E."/>
            <person name="Hu G."/>
            <person name="Conover J.L."/>
            <person name="Carlson J.W."/>
            <person name="Shu S."/>
            <person name="Boston L.B."/>
            <person name="Williams M."/>
            <person name="Peterson D.G."/>
            <person name="McGee K."/>
            <person name="Jones D.C."/>
            <person name="Wendel J.F."/>
            <person name="Stelly D.M."/>
            <person name="Grimwood J."/>
            <person name="Schmutz J."/>
        </authorList>
    </citation>
    <scope>NUCLEOTIDE SEQUENCE [LARGE SCALE GENOMIC DNA]</scope>
    <source>
        <strain evidence="6">cv. 3-79</strain>
    </source>
</reference>
<dbReference type="InterPro" id="IPR057268">
    <property type="entry name" value="Ribosomal_L18"/>
</dbReference>
<keyword evidence="6" id="KW-1185">Reference proteome</keyword>
<dbReference type="PANTHER" id="PTHR12899">
    <property type="entry name" value="39S RIBOSOMAL PROTEIN L18, MITOCHONDRIAL"/>
    <property type="match status" value="1"/>
</dbReference>
<keyword evidence="2" id="KW-0689">Ribosomal protein</keyword>
<dbReference type="GO" id="GO:0003735">
    <property type="term" value="F:structural constituent of ribosome"/>
    <property type="evidence" value="ECO:0007669"/>
    <property type="project" value="InterPro"/>
</dbReference>
<protein>
    <submittedName>
        <fullName evidence="5">Uncharacterized protein</fullName>
    </submittedName>
</protein>
<dbReference type="InterPro" id="IPR005484">
    <property type="entry name" value="Ribosomal_uL18_bac/plant/anim"/>
</dbReference>
<dbReference type="AlphaFoldDB" id="A0A5J5NCR2"/>
<keyword evidence="3" id="KW-0687">Ribonucleoprotein</keyword>
<feature type="transmembrane region" description="Helical" evidence="4">
    <location>
        <begin position="196"/>
        <end position="216"/>
    </location>
</feature>
<evidence type="ECO:0000313" key="6">
    <source>
        <dbReference type="Proteomes" id="UP000327439"/>
    </source>
</evidence>
<dbReference type="FunFam" id="3.30.420.100:FF:000009">
    <property type="entry name" value="uncharacterized protein LOC106777373 isoform X2"/>
    <property type="match status" value="1"/>
</dbReference>
<dbReference type="GO" id="GO:0005840">
    <property type="term" value="C:ribosome"/>
    <property type="evidence" value="ECO:0007669"/>
    <property type="project" value="UniProtKB-KW"/>
</dbReference>
<dbReference type="GO" id="GO:0008097">
    <property type="term" value="F:5S rRNA binding"/>
    <property type="evidence" value="ECO:0007669"/>
    <property type="project" value="TreeGrafter"/>
</dbReference>
<accession>A0A5J5NCR2</accession>
<name>A0A5J5NCR2_GOSBA</name>
<keyword evidence="4" id="KW-0472">Membrane</keyword>
<keyword evidence="4" id="KW-1133">Transmembrane helix</keyword>
<dbReference type="SUPFAM" id="SSF53137">
    <property type="entry name" value="Translational machinery components"/>
    <property type="match status" value="1"/>
</dbReference>
<dbReference type="Gene3D" id="3.30.420.100">
    <property type="match status" value="1"/>
</dbReference>
<dbReference type="PANTHER" id="PTHR12899:SF7">
    <property type="entry name" value="EXPRESSED PROTEIN"/>
    <property type="match status" value="1"/>
</dbReference>
<dbReference type="EMBL" id="ML706488">
    <property type="protein sequence ID" value="KAB1670461.1"/>
    <property type="molecule type" value="Genomic_DNA"/>
</dbReference>
<dbReference type="Proteomes" id="UP000327439">
    <property type="component" value="Unassembled WGS sequence"/>
</dbReference>
<dbReference type="OrthoDB" id="1932324at2759"/>
<evidence type="ECO:0000313" key="5">
    <source>
        <dbReference type="EMBL" id="KAB1670461.1"/>
    </source>
</evidence>
<dbReference type="GO" id="GO:1990904">
    <property type="term" value="C:ribonucleoprotein complex"/>
    <property type="evidence" value="ECO:0007669"/>
    <property type="project" value="UniProtKB-KW"/>
</dbReference>
<evidence type="ECO:0000256" key="1">
    <source>
        <dbReference type="ARBA" id="ARBA00007116"/>
    </source>
</evidence>
<proteinExistence type="inferred from homology"/>
<organism evidence="5 6">
    <name type="scientific">Gossypium barbadense</name>
    <name type="common">Sea Island cotton</name>
    <name type="synonym">Hibiscus barbadensis</name>
    <dbReference type="NCBI Taxonomy" id="3634"/>
    <lineage>
        <taxon>Eukaryota</taxon>
        <taxon>Viridiplantae</taxon>
        <taxon>Streptophyta</taxon>
        <taxon>Embryophyta</taxon>
        <taxon>Tracheophyta</taxon>
        <taxon>Spermatophyta</taxon>
        <taxon>Magnoliopsida</taxon>
        <taxon>eudicotyledons</taxon>
        <taxon>Gunneridae</taxon>
        <taxon>Pentapetalae</taxon>
        <taxon>rosids</taxon>
        <taxon>malvids</taxon>
        <taxon>Malvales</taxon>
        <taxon>Malvaceae</taxon>
        <taxon>Malvoideae</taxon>
        <taxon>Gossypium</taxon>
    </lineage>
</organism>